<gene>
    <name evidence="1" type="ORF">SCOCK_770007</name>
</gene>
<sequence length="45" mass="4112">MRPPGGRTAVGPAVPDRGAVADAGLSVAAGLGTASAGAALAQVLL</sequence>
<evidence type="ECO:0000313" key="2">
    <source>
        <dbReference type="Proteomes" id="UP001152519"/>
    </source>
</evidence>
<proteinExistence type="predicted"/>
<organism evidence="1 2">
    <name type="scientific">Actinacidiphila cocklensis</name>
    <dbReference type="NCBI Taxonomy" id="887465"/>
    <lineage>
        <taxon>Bacteria</taxon>
        <taxon>Bacillati</taxon>
        <taxon>Actinomycetota</taxon>
        <taxon>Actinomycetes</taxon>
        <taxon>Kitasatosporales</taxon>
        <taxon>Streptomycetaceae</taxon>
        <taxon>Actinacidiphila</taxon>
    </lineage>
</organism>
<protein>
    <submittedName>
        <fullName evidence="1">Uncharacterized protein</fullName>
    </submittedName>
</protein>
<accession>A0A9W4DZM7</accession>
<dbReference type="Proteomes" id="UP001152519">
    <property type="component" value="Unassembled WGS sequence"/>
</dbReference>
<reference evidence="1" key="1">
    <citation type="submission" date="2021-05" db="EMBL/GenBank/DDBJ databases">
        <authorList>
            <person name="Arsene-Ploetze F."/>
        </authorList>
    </citation>
    <scope>NUCLEOTIDE SEQUENCE</scope>
    <source>
        <strain evidence="1">DSM 42138</strain>
    </source>
</reference>
<keyword evidence="2" id="KW-1185">Reference proteome</keyword>
<name>A0A9W4DZM7_9ACTN</name>
<dbReference type="EMBL" id="CAJSLV010000111">
    <property type="protein sequence ID" value="CAG6398784.1"/>
    <property type="molecule type" value="Genomic_DNA"/>
</dbReference>
<comment type="caution">
    <text evidence="1">The sequence shown here is derived from an EMBL/GenBank/DDBJ whole genome shotgun (WGS) entry which is preliminary data.</text>
</comment>
<dbReference type="AlphaFoldDB" id="A0A9W4DZM7"/>
<evidence type="ECO:0000313" key="1">
    <source>
        <dbReference type="EMBL" id="CAG6398784.1"/>
    </source>
</evidence>